<dbReference type="Proteomes" id="UP001274896">
    <property type="component" value="Unassembled WGS sequence"/>
</dbReference>
<dbReference type="PANTHER" id="PTHR47510:SF3">
    <property type="entry name" value="ENDO_EXONUCLEASE_PHOSPHATASE DOMAIN-CONTAINING PROTEIN"/>
    <property type="match status" value="1"/>
</dbReference>
<sequence length="173" mass="19667">MSEILHHSPPAKETSHISSLSDYRPVVMKCFEKLVRSHITSLLPASFDSHQFAYRGNRSTEDTVATALHAALCHLEKQGSYVRTLFVDYSSEEGNGHYSLYISGDCVERVADFQFLGVQIEEGLTWSTNTSELLKKAQQRLYFLRVLRKNNVTQRLLVSTSCSVAQRKALQRR</sequence>
<evidence type="ECO:0000259" key="1">
    <source>
        <dbReference type="Pfam" id="PF09004"/>
    </source>
</evidence>
<dbReference type="InterPro" id="IPR015095">
    <property type="entry name" value="AlkB_hom8_N"/>
</dbReference>
<gene>
    <name evidence="2" type="ORF">QTP70_033875</name>
</gene>
<organism evidence="2 3">
    <name type="scientific">Hemibagrus guttatus</name>
    <dbReference type="NCBI Taxonomy" id="175788"/>
    <lineage>
        <taxon>Eukaryota</taxon>
        <taxon>Metazoa</taxon>
        <taxon>Chordata</taxon>
        <taxon>Craniata</taxon>
        <taxon>Vertebrata</taxon>
        <taxon>Euteleostomi</taxon>
        <taxon>Actinopterygii</taxon>
        <taxon>Neopterygii</taxon>
        <taxon>Teleostei</taxon>
        <taxon>Ostariophysi</taxon>
        <taxon>Siluriformes</taxon>
        <taxon>Bagridae</taxon>
        <taxon>Hemibagrus</taxon>
    </lineage>
</organism>
<reference evidence="2" key="1">
    <citation type="submission" date="2023-06" db="EMBL/GenBank/DDBJ databases">
        <title>Male Hemibagrus guttatus genome.</title>
        <authorList>
            <person name="Bian C."/>
        </authorList>
    </citation>
    <scope>NUCLEOTIDE SEQUENCE</scope>
    <source>
        <strain evidence="2">Male_cb2023</strain>
        <tissue evidence="2">Muscle</tissue>
    </source>
</reference>
<dbReference type="EMBL" id="JAUCMX010000018">
    <property type="protein sequence ID" value="KAK3518180.1"/>
    <property type="molecule type" value="Genomic_DNA"/>
</dbReference>
<feature type="non-terminal residue" evidence="2">
    <location>
        <position position="1"/>
    </location>
</feature>
<dbReference type="PANTHER" id="PTHR47510">
    <property type="entry name" value="REVERSE TRANSCRIPTASE DOMAIN-CONTAINING PROTEIN"/>
    <property type="match status" value="1"/>
</dbReference>
<evidence type="ECO:0000313" key="2">
    <source>
        <dbReference type="EMBL" id="KAK3518180.1"/>
    </source>
</evidence>
<proteinExistence type="predicted"/>
<feature type="domain" description="Alkylated DNA repair protein AlkB homologue 8 N-terminal" evidence="1">
    <location>
        <begin position="126"/>
        <end position="158"/>
    </location>
</feature>
<protein>
    <recommendedName>
        <fullName evidence="1">Alkylated DNA repair protein AlkB homologue 8 N-terminal domain-containing protein</fullName>
    </recommendedName>
</protein>
<dbReference type="GO" id="GO:0008168">
    <property type="term" value="F:methyltransferase activity"/>
    <property type="evidence" value="ECO:0007669"/>
    <property type="project" value="InterPro"/>
</dbReference>
<accession>A0AAE0UT57</accession>
<dbReference type="AlphaFoldDB" id="A0AAE0UT57"/>
<keyword evidence="3" id="KW-1185">Reference proteome</keyword>
<name>A0AAE0UT57_9TELE</name>
<dbReference type="Pfam" id="PF09004">
    <property type="entry name" value="ALKBH8_N"/>
    <property type="match status" value="1"/>
</dbReference>
<evidence type="ECO:0000313" key="3">
    <source>
        <dbReference type="Proteomes" id="UP001274896"/>
    </source>
</evidence>
<dbReference type="GO" id="GO:0016706">
    <property type="term" value="F:2-oxoglutarate-dependent dioxygenase activity"/>
    <property type="evidence" value="ECO:0007669"/>
    <property type="project" value="InterPro"/>
</dbReference>
<comment type="caution">
    <text evidence="2">The sequence shown here is derived from an EMBL/GenBank/DDBJ whole genome shotgun (WGS) entry which is preliminary data.</text>
</comment>